<evidence type="ECO:0008006" key="4">
    <source>
        <dbReference type="Google" id="ProtNLM"/>
    </source>
</evidence>
<comment type="caution">
    <text evidence="2">The sequence shown here is derived from an EMBL/GenBank/DDBJ whole genome shotgun (WGS) entry which is preliminary data.</text>
</comment>
<evidence type="ECO:0000313" key="2">
    <source>
        <dbReference type="EMBL" id="MCH6468516.1"/>
    </source>
</evidence>
<keyword evidence="3" id="KW-1185">Reference proteome</keyword>
<reference evidence="2 3" key="1">
    <citation type="submission" date="2022-03" db="EMBL/GenBank/DDBJ databases">
        <title>Sinomonas sp. isolated from a soil.</title>
        <authorList>
            <person name="Han J."/>
            <person name="Kim D.-U."/>
        </authorList>
    </citation>
    <scope>NUCLEOTIDE SEQUENCE [LARGE SCALE GENOMIC DNA]</scope>
    <source>
        <strain evidence="2 3">5-5</strain>
    </source>
</reference>
<keyword evidence="1" id="KW-1133">Transmembrane helix</keyword>
<feature type="transmembrane region" description="Helical" evidence="1">
    <location>
        <begin position="146"/>
        <end position="164"/>
    </location>
</feature>
<feature type="transmembrane region" description="Helical" evidence="1">
    <location>
        <begin position="346"/>
        <end position="371"/>
    </location>
</feature>
<keyword evidence="1" id="KW-0472">Membrane</keyword>
<organism evidence="2 3">
    <name type="scientific">Sinomonas terrae</name>
    <dbReference type="NCBI Taxonomy" id="2908838"/>
    <lineage>
        <taxon>Bacteria</taxon>
        <taxon>Bacillati</taxon>
        <taxon>Actinomycetota</taxon>
        <taxon>Actinomycetes</taxon>
        <taxon>Micrococcales</taxon>
        <taxon>Micrococcaceae</taxon>
        <taxon>Sinomonas</taxon>
    </lineage>
</organism>
<feature type="transmembrane region" description="Helical" evidence="1">
    <location>
        <begin position="184"/>
        <end position="203"/>
    </location>
</feature>
<dbReference type="RefSeq" id="WP_241050296.1">
    <property type="nucleotide sequence ID" value="NZ_JAKZBV010000001.1"/>
</dbReference>
<accession>A0ABS9TVR4</accession>
<feature type="transmembrane region" description="Helical" evidence="1">
    <location>
        <begin position="377"/>
        <end position="399"/>
    </location>
</feature>
<gene>
    <name evidence="2" type="ORF">L0M17_00710</name>
</gene>
<keyword evidence="1" id="KW-0812">Transmembrane</keyword>
<evidence type="ECO:0000313" key="3">
    <source>
        <dbReference type="Proteomes" id="UP001202922"/>
    </source>
</evidence>
<feature type="transmembrane region" description="Helical" evidence="1">
    <location>
        <begin position="233"/>
        <end position="249"/>
    </location>
</feature>
<feature type="transmembrane region" description="Helical" evidence="1">
    <location>
        <begin position="210"/>
        <end position="227"/>
    </location>
</feature>
<feature type="transmembrane region" description="Helical" evidence="1">
    <location>
        <begin position="258"/>
        <end position="279"/>
    </location>
</feature>
<protein>
    <recommendedName>
        <fullName evidence="4">Glycosyltransferase RgtA/B/C/D-like domain-containing protein</fullName>
    </recommendedName>
</protein>
<feature type="transmembrane region" description="Helical" evidence="1">
    <location>
        <begin position="116"/>
        <end position="134"/>
    </location>
</feature>
<name>A0ABS9TVR4_9MICC</name>
<dbReference type="EMBL" id="JAKZBV010000001">
    <property type="protein sequence ID" value="MCH6468516.1"/>
    <property type="molecule type" value="Genomic_DNA"/>
</dbReference>
<feature type="transmembrane region" description="Helical" evidence="1">
    <location>
        <begin position="411"/>
        <end position="430"/>
    </location>
</feature>
<feature type="transmembrane region" description="Helical" evidence="1">
    <location>
        <begin position="316"/>
        <end position="334"/>
    </location>
</feature>
<feature type="transmembrane region" description="Helical" evidence="1">
    <location>
        <begin position="38"/>
        <end position="55"/>
    </location>
</feature>
<dbReference type="Proteomes" id="UP001202922">
    <property type="component" value="Unassembled WGS sequence"/>
</dbReference>
<sequence>MIDSVVLTDAASATKPARPLRQLGSPLPRFGGRRRAEWAGLVIVLTLALLTVWHLDATDRSWMLYYDGDSVLPALVRGSILSGQSQSWGLSAVLFIPEMGLYLVLAALGLGIKGTFALNAVVNLLLFYGCLRLLSGAVQRERSRAHRVAGALVAFAAMTGLALLESSSGYNDFQLASLLATTTYYSMTVLASVATTALTVRLLKTRGSSRWHWLELVLVGLAALSSLTNPLFLAWEVLPLGVVLAFIAWKRIISWRRFTLAGALLALGGGIGLVARIPFGSLILKDGPAYANPGLASVAALFYPHMLAERASTIEGAVSVTVVIALILVSVIVFRQSLATRDAGAAVVSGMAWVAPLVLLGGMIVLGQFWIRYLQPMYFAPVCTLVFAPRLFAQAPAFFRRLPRKAVKGVFAGLIVACLGASAAATGALAKSAAVVDPDILCVDAWVGSSHETGAGRFWAIRAPKAFLAEPSQLIQVDSHFGKYAWLTDRTDYSSAKVSFVVTDSEPTPLVLPSVADTAPSSTIHCGRYTITDFGSPILPIGPASPNPAA</sequence>
<proteinExistence type="predicted"/>
<evidence type="ECO:0000256" key="1">
    <source>
        <dbReference type="SAM" id="Phobius"/>
    </source>
</evidence>